<gene>
    <name evidence="1" type="ORF">IEQ34_015503</name>
</gene>
<protein>
    <submittedName>
        <fullName evidence="1">Uncharacterized protein</fullName>
    </submittedName>
</protein>
<organism evidence="1 2">
    <name type="scientific">Dendrobium chrysotoxum</name>
    <name type="common">Orchid</name>
    <dbReference type="NCBI Taxonomy" id="161865"/>
    <lineage>
        <taxon>Eukaryota</taxon>
        <taxon>Viridiplantae</taxon>
        <taxon>Streptophyta</taxon>
        <taxon>Embryophyta</taxon>
        <taxon>Tracheophyta</taxon>
        <taxon>Spermatophyta</taxon>
        <taxon>Magnoliopsida</taxon>
        <taxon>Liliopsida</taxon>
        <taxon>Asparagales</taxon>
        <taxon>Orchidaceae</taxon>
        <taxon>Epidendroideae</taxon>
        <taxon>Malaxideae</taxon>
        <taxon>Dendrobiinae</taxon>
        <taxon>Dendrobium</taxon>
    </lineage>
</organism>
<accession>A0AAV7GGC8</accession>
<dbReference type="AlphaFoldDB" id="A0AAV7GGC8"/>
<sequence length="92" mass="10254">MGDSLIALHKKFHIPNDMVTMVPKTYLSPSGHLTIYEANLQAGLHFPPPAELIEISKRYGVTYRAILVTVGLITLFRDRGAILMPKHLLLMG</sequence>
<comment type="caution">
    <text evidence="1">The sequence shown here is derived from an EMBL/GenBank/DDBJ whole genome shotgun (WGS) entry which is preliminary data.</text>
</comment>
<keyword evidence="2" id="KW-1185">Reference proteome</keyword>
<evidence type="ECO:0000313" key="2">
    <source>
        <dbReference type="Proteomes" id="UP000775213"/>
    </source>
</evidence>
<evidence type="ECO:0000313" key="1">
    <source>
        <dbReference type="EMBL" id="KAH0455471.1"/>
    </source>
</evidence>
<dbReference type="Proteomes" id="UP000775213">
    <property type="component" value="Unassembled WGS sequence"/>
</dbReference>
<reference evidence="1 2" key="1">
    <citation type="journal article" date="2021" name="Hortic Res">
        <title>Chromosome-scale assembly of the Dendrobium chrysotoxum genome enhances the understanding of orchid evolution.</title>
        <authorList>
            <person name="Zhang Y."/>
            <person name="Zhang G.Q."/>
            <person name="Zhang D."/>
            <person name="Liu X.D."/>
            <person name="Xu X.Y."/>
            <person name="Sun W.H."/>
            <person name="Yu X."/>
            <person name="Zhu X."/>
            <person name="Wang Z.W."/>
            <person name="Zhao X."/>
            <person name="Zhong W.Y."/>
            <person name="Chen H."/>
            <person name="Yin W.L."/>
            <person name="Huang T."/>
            <person name="Niu S.C."/>
            <person name="Liu Z.J."/>
        </authorList>
    </citation>
    <scope>NUCLEOTIDE SEQUENCE [LARGE SCALE GENOMIC DNA]</scope>
    <source>
        <strain evidence="1">Lindl</strain>
    </source>
</reference>
<dbReference type="EMBL" id="JAGFBR010000014">
    <property type="protein sequence ID" value="KAH0455471.1"/>
    <property type="molecule type" value="Genomic_DNA"/>
</dbReference>
<proteinExistence type="predicted"/>
<name>A0AAV7GGC8_DENCH</name>